<sequence length="74" mass="8799">MKPLIHKVKREQVKVEPQCLKVEPQRHKVKPERPKVKPERLNLNTPEKQDKGRMPALSCFGWEKTRKNFRSKSP</sequence>
<keyword evidence="2" id="KW-0346">Stress response</keyword>
<gene>
    <name evidence="2" type="ORF">OPHB3_1838</name>
</gene>
<dbReference type="Proteomes" id="UP000052946">
    <property type="component" value="Unassembled WGS sequence"/>
</dbReference>
<dbReference type="AlphaFoldDB" id="A0A0U9HZB9"/>
<dbReference type="RefSeq" id="WP_058950107.1">
    <property type="nucleotide sequence ID" value="NZ_BBXV01000023.1"/>
</dbReference>
<evidence type="ECO:0000313" key="3">
    <source>
        <dbReference type="Proteomes" id="UP000052946"/>
    </source>
</evidence>
<feature type="compositionally biased region" description="Basic and acidic residues" evidence="1">
    <location>
        <begin position="25"/>
        <end position="40"/>
    </location>
</feature>
<reference evidence="2 3" key="2">
    <citation type="journal article" date="2016" name="Genome Announc.">
        <title>Draft Genome Sequence of Oceanobacillus picturae Heshi-B3, Isolated from Fermented Rice Bran in a Traditional Japanese Seafood Dish.</title>
        <authorList>
            <person name="Akuzawa S."/>
            <person name="Nagaoka J."/>
            <person name="Kanekatsu M."/>
            <person name="Kanesaki Y."/>
            <person name="Suzuki T."/>
        </authorList>
    </citation>
    <scope>NUCLEOTIDE SEQUENCE [LARGE SCALE GENOMIC DNA]</scope>
    <source>
        <strain evidence="2 3">Heshi-B3</strain>
    </source>
</reference>
<organism evidence="2 3">
    <name type="scientific">Oceanobacillus picturae</name>
    <dbReference type="NCBI Taxonomy" id="171693"/>
    <lineage>
        <taxon>Bacteria</taxon>
        <taxon>Bacillati</taxon>
        <taxon>Bacillota</taxon>
        <taxon>Bacilli</taxon>
        <taxon>Bacillales</taxon>
        <taxon>Bacillaceae</taxon>
        <taxon>Oceanobacillus</taxon>
    </lineage>
</organism>
<evidence type="ECO:0000256" key="1">
    <source>
        <dbReference type="SAM" id="MobiDB-lite"/>
    </source>
</evidence>
<accession>A0A0U9HZB9</accession>
<reference evidence="3" key="1">
    <citation type="submission" date="2015-07" db="EMBL/GenBank/DDBJ databases">
        <title>Draft Genome Sequence of Oceanobacillus picturae Heshi-B3 that Was Isolated from Fermented Rice Bran with Aging Salted Mackerel, Which Was Named Heshiko as Traditional Fermented Seafood in Japan.</title>
        <authorList>
            <person name="Akuzawa S."/>
            <person name="Nakagawa J."/>
            <person name="Kanekatsu T."/>
            <person name="Kanesaki Y."/>
            <person name="Suzuki T."/>
        </authorList>
    </citation>
    <scope>NUCLEOTIDE SEQUENCE [LARGE SCALE GENOMIC DNA]</scope>
    <source>
        <strain evidence="3">Heshi-B3</strain>
    </source>
</reference>
<name>A0A0U9HZB9_9BACI</name>
<comment type="caution">
    <text evidence="2">The sequence shown here is derived from an EMBL/GenBank/DDBJ whole genome shotgun (WGS) entry which is preliminary data.</text>
</comment>
<feature type="region of interest" description="Disordered" evidence="1">
    <location>
        <begin position="25"/>
        <end position="54"/>
    </location>
</feature>
<evidence type="ECO:0000313" key="2">
    <source>
        <dbReference type="EMBL" id="GAQ17901.1"/>
    </source>
</evidence>
<dbReference type="EMBL" id="BBXV01000023">
    <property type="protein sequence ID" value="GAQ17901.1"/>
    <property type="molecule type" value="Genomic_DNA"/>
</dbReference>
<protein>
    <submittedName>
        <fullName evidence="2">Heat shock 70 kDa protein 12A</fullName>
    </submittedName>
</protein>
<proteinExistence type="predicted"/>